<evidence type="ECO:0000313" key="1">
    <source>
        <dbReference type="EMBL" id="THJ30904.1"/>
    </source>
</evidence>
<dbReference type="Proteomes" id="UP000306236">
    <property type="component" value="Unassembled WGS sequence"/>
</dbReference>
<comment type="caution">
    <text evidence="1">The sequence shown here is derived from an EMBL/GenBank/DDBJ whole genome shotgun (WGS) entry which is preliminary data.</text>
</comment>
<evidence type="ECO:0000313" key="2">
    <source>
        <dbReference type="Proteomes" id="UP000306236"/>
    </source>
</evidence>
<name>A0A4S5BF22_9BURK</name>
<dbReference type="AlphaFoldDB" id="A0A4S5BF22"/>
<reference evidence="1 2" key="1">
    <citation type="submission" date="2019-04" db="EMBL/GenBank/DDBJ databases">
        <title>Lampropedia sp YIM MLB12 draf genome.</title>
        <authorList>
            <person name="Wang Y.-X."/>
        </authorList>
    </citation>
    <scope>NUCLEOTIDE SEQUENCE [LARGE SCALE GENOMIC DNA]</scope>
    <source>
        <strain evidence="1 2">YIM MLB12</strain>
    </source>
</reference>
<dbReference type="OrthoDB" id="8908992at2"/>
<protein>
    <submittedName>
        <fullName evidence="1">Uncharacterized protein</fullName>
    </submittedName>
</protein>
<organism evidence="1 2">
    <name type="scientific">Lampropedia aestuarii</name>
    <dbReference type="NCBI Taxonomy" id="2562762"/>
    <lineage>
        <taxon>Bacteria</taxon>
        <taxon>Pseudomonadati</taxon>
        <taxon>Pseudomonadota</taxon>
        <taxon>Betaproteobacteria</taxon>
        <taxon>Burkholderiales</taxon>
        <taxon>Comamonadaceae</taxon>
        <taxon>Lampropedia</taxon>
    </lineage>
</organism>
<dbReference type="RefSeq" id="WP_136407809.1">
    <property type="nucleotide sequence ID" value="NZ_SSWX01000031.1"/>
</dbReference>
<proteinExistence type="predicted"/>
<keyword evidence="2" id="KW-1185">Reference proteome</keyword>
<accession>A0A4S5BF22</accession>
<dbReference type="EMBL" id="SSWX01000031">
    <property type="protein sequence ID" value="THJ30904.1"/>
    <property type="molecule type" value="Genomic_DNA"/>
</dbReference>
<sequence>MSQPSTPQTTPGTITTAYKRVAQAERCDDALACIAMIAGQTLQEVTAVAQVMGYPKQGPAYIPEAMIAKIAMKSAQLVVSDYKDFVSFAALPDLAFLYVDYDEQMEISRLVLWHRPTPSKLQNLSTVSGYIIDPAYWVDPKHQITRDVSHLAVEWYLTVHSAKTQPSKPKA</sequence>
<gene>
    <name evidence="1" type="ORF">E8K88_16665</name>
</gene>